<comment type="pathway">
    <text evidence="2 7 8">Cell wall biogenesis; peptidoglycan biosynthesis.</text>
</comment>
<keyword evidence="3 7" id="KW-0963">Cytoplasm</keyword>
<dbReference type="Gene3D" id="3.40.50.720">
    <property type="entry name" value="NAD(P)-binding Rossmann-like Domain"/>
    <property type="match status" value="1"/>
</dbReference>
<feature type="domain" description="Mur ligase C-terminal" evidence="9">
    <location>
        <begin position="323"/>
        <end position="452"/>
    </location>
</feature>
<dbReference type="EMBL" id="VNHW01000004">
    <property type="protein sequence ID" value="TYP88312.1"/>
    <property type="molecule type" value="Genomic_DNA"/>
</dbReference>
<accession>A0A5S5D0J3</accession>
<dbReference type="SUPFAM" id="SSF53623">
    <property type="entry name" value="MurD-like peptide ligases, catalytic domain"/>
    <property type="match status" value="1"/>
</dbReference>
<dbReference type="Pfam" id="PF21799">
    <property type="entry name" value="MurD-like_N"/>
    <property type="match status" value="1"/>
</dbReference>
<dbReference type="EC" id="6.3.2.9" evidence="7 8"/>
<keyword evidence="7 8" id="KW-0131">Cell cycle</keyword>
<dbReference type="Gene3D" id="3.40.1190.10">
    <property type="entry name" value="Mur-like, catalytic domain"/>
    <property type="match status" value="1"/>
</dbReference>
<name>A0A5S5D0J3_9ACTN</name>
<dbReference type="RefSeq" id="WP_166532468.1">
    <property type="nucleotide sequence ID" value="NZ_VNHW01000004.1"/>
</dbReference>
<evidence type="ECO:0000313" key="12">
    <source>
        <dbReference type="Proteomes" id="UP000322499"/>
    </source>
</evidence>
<evidence type="ECO:0000256" key="1">
    <source>
        <dbReference type="ARBA" id="ARBA00004496"/>
    </source>
</evidence>
<dbReference type="Pfam" id="PF02875">
    <property type="entry name" value="Mur_ligase_C"/>
    <property type="match status" value="1"/>
</dbReference>
<evidence type="ECO:0000256" key="6">
    <source>
        <dbReference type="ARBA" id="ARBA00022840"/>
    </source>
</evidence>
<reference evidence="11 12" key="1">
    <citation type="submission" date="2019-07" db="EMBL/GenBank/DDBJ databases">
        <title>Genomic Encyclopedia of Archaeal and Bacterial Type Strains, Phase II (KMG-II): from individual species to whole genera.</title>
        <authorList>
            <person name="Goeker M."/>
        </authorList>
    </citation>
    <scope>NUCLEOTIDE SEQUENCE [LARGE SCALE GENOMIC DNA]</scope>
    <source>
        <strain evidence="11 12">DSM 46842</strain>
    </source>
</reference>
<dbReference type="AlphaFoldDB" id="A0A5S5D0J3"/>
<dbReference type="GO" id="GO:0009252">
    <property type="term" value="P:peptidoglycan biosynthetic process"/>
    <property type="evidence" value="ECO:0007669"/>
    <property type="project" value="UniProtKB-UniRule"/>
</dbReference>
<organism evidence="11 12">
    <name type="scientific">Blastococcus xanthinilyticus</name>
    <dbReference type="NCBI Taxonomy" id="1564164"/>
    <lineage>
        <taxon>Bacteria</taxon>
        <taxon>Bacillati</taxon>
        <taxon>Actinomycetota</taxon>
        <taxon>Actinomycetes</taxon>
        <taxon>Geodermatophilales</taxon>
        <taxon>Geodermatophilaceae</taxon>
        <taxon>Blastococcus</taxon>
    </lineage>
</organism>
<dbReference type="GO" id="GO:0051301">
    <property type="term" value="P:cell division"/>
    <property type="evidence" value="ECO:0007669"/>
    <property type="project" value="UniProtKB-KW"/>
</dbReference>
<evidence type="ECO:0000259" key="9">
    <source>
        <dbReference type="Pfam" id="PF02875"/>
    </source>
</evidence>
<evidence type="ECO:0000256" key="7">
    <source>
        <dbReference type="HAMAP-Rule" id="MF_00639"/>
    </source>
</evidence>
<comment type="subcellular location">
    <subcellularLocation>
        <location evidence="1 7 8">Cytoplasm</location>
    </subcellularLocation>
</comment>
<dbReference type="InterPro" id="IPR036615">
    <property type="entry name" value="Mur_ligase_C_dom_sf"/>
</dbReference>
<feature type="binding site" evidence="7">
    <location>
        <begin position="121"/>
        <end position="127"/>
    </location>
    <ligand>
        <name>ATP</name>
        <dbReference type="ChEBI" id="CHEBI:30616"/>
    </ligand>
</feature>
<comment type="caution">
    <text evidence="11">The sequence shown here is derived from an EMBL/GenBank/DDBJ whole genome shotgun (WGS) entry which is preliminary data.</text>
</comment>
<comment type="similarity">
    <text evidence="7">Belongs to the MurCDEF family.</text>
</comment>
<dbReference type="GO" id="GO:0071555">
    <property type="term" value="P:cell wall organization"/>
    <property type="evidence" value="ECO:0007669"/>
    <property type="project" value="UniProtKB-KW"/>
</dbReference>
<keyword evidence="7 8" id="KW-0133">Cell shape</keyword>
<dbReference type="NCBIfam" id="TIGR01087">
    <property type="entry name" value="murD"/>
    <property type="match status" value="1"/>
</dbReference>
<keyword evidence="4 7" id="KW-0436">Ligase</keyword>
<evidence type="ECO:0000256" key="8">
    <source>
        <dbReference type="RuleBase" id="RU003664"/>
    </source>
</evidence>
<protein>
    <recommendedName>
        <fullName evidence="7 8">UDP-N-acetylmuramoylalanine--D-glutamate ligase</fullName>
        <ecNumber evidence="7 8">6.3.2.9</ecNumber>
    </recommendedName>
    <alternativeName>
        <fullName evidence="7">D-glutamic acid-adding enzyme</fullName>
    </alternativeName>
    <alternativeName>
        <fullName evidence="7">UDP-N-acetylmuramoyl-L-alanyl-D-glutamate synthetase</fullName>
    </alternativeName>
</protein>
<evidence type="ECO:0000256" key="2">
    <source>
        <dbReference type="ARBA" id="ARBA00004752"/>
    </source>
</evidence>
<dbReference type="GO" id="GO:0005737">
    <property type="term" value="C:cytoplasm"/>
    <property type="evidence" value="ECO:0007669"/>
    <property type="project" value="UniProtKB-SubCell"/>
</dbReference>
<dbReference type="GO" id="GO:0005524">
    <property type="term" value="F:ATP binding"/>
    <property type="evidence" value="ECO:0007669"/>
    <property type="project" value="UniProtKB-UniRule"/>
</dbReference>
<keyword evidence="7 8" id="KW-0961">Cell wall biogenesis/degradation</keyword>
<keyword evidence="7 8" id="KW-0132">Cell division</keyword>
<dbReference type="Proteomes" id="UP000322499">
    <property type="component" value="Unassembled WGS sequence"/>
</dbReference>
<comment type="catalytic activity">
    <reaction evidence="7 8">
        <text>UDP-N-acetyl-alpha-D-muramoyl-L-alanine + D-glutamate + ATP = UDP-N-acetyl-alpha-D-muramoyl-L-alanyl-D-glutamate + ADP + phosphate + H(+)</text>
        <dbReference type="Rhea" id="RHEA:16429"/>
        <dbReference type="ChEBI" id="CHEBI:15378"/>
        <dbReference type="ChEBI" id="CHEBI:29986"/>
        <dbReference type="ChEBI" id="CHEBI:30616"/>
        <dbReference type="ChEBI" id="CHEBI:43474"/>
        <dbReference type="ChEBI" id="CHEBI:83898"/>
        <dbReference type="ChEBI" id="CHEBI:83900"/>
        <dbReference type="ChEBI" id="CHEBI:456216"/>
        <dbReference type="EC" id="6.3.2.9"/>
    </reaction>
</comment>
<dbReference type="SUPFAM" id="SSF51984">
    <property type="entry name" value="MurCD N-terminal domain"/>
    <property type="match status" value="1"/>
</dbReference>
<evidence type="ECO:0000259" key="10">
    <source>
        <dbReference type="Pfam" id="PF08245"/>
    </source>
</evidence>
<dbReference type="InterPro" id="IPR005762">
    <property type="entry name" value="MurD"/>
</dbReference>
<dbReference type="PANTHER" id="PTHR43692:SF1">
    <property type="entry name" value="UDP-N-ACETYLMURAMOYLALANINE--D-GLUTAMATE LIGASE"/>
    <property type="match status" value="1"/>
</dbReference>
<dbReference type="Pfam" id="PF08245">
    <property type="entry name" value="Mur_ligase_M"/>
    <property type="match status" value="1"/>
</dbReference>
<dbReference type="HAMAP" id="MF_00639">
    <property type="entry name" value="MurD"/>
    <property type="match status" value="1"/>
</dbReference>
<dbReference type="SUPFAM" id="SSF53244">
    <property type="entry name" value="MurD-like peptide ligases, peptide-binding domain"/>
    <property type="match status" value="1"/>
</dbReference>
<sequence>MSTPSDAVVGRTALVAGLGVSGAAAARVLLASGAHVLLTDAAQPPVVTELTDAGGTWLGAVEELPDGVDLVVTSPGWRPDSPLLADAAARGIEVVGEPELAWRLRIPGPDGTPAPWLAVTGTNGKTTTVTMLEAVLVAAGRRAVAAGNVGRPLVEVVTARDADGAPAYDVLAVELSSFQLHWSSSLAPAAAAVLNVADDHTDWHGSFAAYRDAKARILERAPVAVADAGDPVAAALVVAHPRPVTVTLGEPAPGQLGVRAGALVDRAFAADPAGEHLMAREELQLPGPHNTVNALVAAALARAVGVDAAAVRRGLAGFRGGAHRNELVATVDGVDFVNDSKATNPHAAGASLAGYPRVVWIAGGLLKGADVDPLVAAVAPRLAGAVLLGRDRADVARSLARHAPSVPVVEVPSGDDDGMAGTGVTAEATMAQVVAAAAGLARPGDTVLLAPAAASMDVFRDYGHRGRAFADAVRGLGTRA</sequence>
<keyword evidence="6 7" id="KW-0067">ATP-binding</keyword>
<evidence type="ECO:0000313" key="11">
    <source>
        <dbReference type="EMBL" id="TYP88312.1"/>
    </source>
</evidence>
<comment type="function">
    <text evidence="7 8">Cell wall formation. Catalyzes the addition of glutamate to the nucleotide precursor UDP-N-acetylmuramoyl-L-alanine (UMA).</text>
</comment>
<dbReference type="GO" id="GO:0008764">
    <property type="term" value="F:UDP-N-acetylmuramoylalanine-D-glutamate ligase activity"/>
    <property type="evidence" value="ECO:0007669"/>
    <property type="project" value="UniProtKB-UniRule"/>
</dbReference>
<dbReference type="InterPro" id="IPR013221">
    <property type="entry name" value="Mur_ligase_cen"/>
</dbReference>
<keyword evidence="5 7" id="KW-0547">Nucleotide-binding</keyword>
<dbReference type="PANTHER" id="PTHR43692">
    <property type="entry name" value="UDP-N-ACETYLMURAMOYLALANINE--D-GLUTAMATE LIGASE"/>
    <property type="match status" value="1"/>
</dbReference>
<evidence type="ECO:0000256" key="4">
    <source>
        <dbReference type="ARBA" id="ARBA00022598"/>
    </source>
</evidence>
<dbReference type="InterPro" id="IPR036565">
    <property type="entry name" value="Mur-like_cat_sf"/>
</dbReference>
<proteinExistence type="inferred from homology"/>
<dbReference type="Gene3D" id="3.90.190.20">
    <property type="entry name" value="Mur ligase, C-terminal domain"/>
    <property type="match status" value="1"/>
</dbReference>
<dbReference type="InterPro" id="IPR004101">
    <property type="entry name" value="Mur_ligase_C"/>
</dbReference>
<keyword evidence="7 8" id="KW-0573">Peptidoglycan synthesis</keyword>
<dbReference type="UniPathway" id="UPA00219"/>
<evidence type="ECO:0000256" key="5">
    <source>
        <dbReference type="ARBA" id="ARBA00022741"/>
    </source>
</evidence>
<feature type="domain" description="Mur ligase central" evidence="10">
    <location>
        <begin position="119"/>
        <end position="301"/>
    </location>
</feature>
<gene>
    <name evidence="7" type="primary">murD</name>
    <name evidence="11" type="ORF">BD833_10415</name>
</gene>
<evidence type="ECO:0000256" key="3">
    <source>
        <dbReference type="ARBA" id="ARBA00022490"/>
    </source>
</evidence>
<dbReference type="GO" id="GO:0008360">
    <property type="term" value="P:regulation of cell shape"/>
    <property type="evidence" value="ECO:0007669"/>
    <property type="project" value="UniProtKB-KW"/>
</dbReference>
<keyword evidence="12" id="KW-1185">Reference proteome</keyword>